<name>A0ABS6D7M3_9FIRM</name>
<evidence type="ECO:0000256" key="1">
    <source>
        <dbReference type="ARBA" id="ARBA00003408"/>
    </source>
</evidence>
<keyword evidence="11 13" id="KW-0472">Membrane</keyword>
<protein>
    <recommendedName>
        <fullName evidence="4">Probable multidrug resistance protein NorM</fullName>
    </recommendedName>
    <alternativeName>
        <fullName evidence="12">Multidrug-efflux transporter</fullName>
    </alternativeName>
</protein>
<evidence type="ECO:0000256" key="8">
    <source>
        <dbReference type="ARBA" id="ARBA00022692"/>
    </source>
</evidence>
<dbReference type="PANTHER" id="PTHR43298">
    <property type="entry name" value="MULTIDRUG RESISTANCE PROTEIN NORM-RELATED"/>
    <property type="match status" value="1"/>
</dbReference>
<comment type="subcellular location">
    <subcellularLocation>
        <location evidence="2">Cell membrane</location>
        <topology evidence="2">Multi-pass membrane protein</topology>
    </subcellularLocation>
</comment>
<reference evidence="14 15" key="1">
    <citation type="submission" date="2021-06" db="EMBL/GenBank/DDBJ databases">
        <title>Faecalicatena sp. nov. isolated from porcine feces.</title>
        <authorList>
            <person name="Oh B.S."/>
            <person name="Lee J.H."/>
        </authorList>
    </citation>
    <scope>NUCLEOTIDE SEQUENCE [LARGE SCALE GENOMIC DNA]</scope>
    <source>
        <strain evidence="14 15">AGMB00832</strain>
    </source>
</reference>
<evidence type="ECO:0000256" key="6">
    <source>
        <dbReference type="ARBA" id="ARBA00022449"/>
    </source>
</evidence>
<comment type="similarity">
    <text evidence="3">Belongs to the multi antimicrobial extrusion (MATE) (TC 2.A.66.1) family.</text>
</comment>
<proteinExistence type="inferred from homology"/>
<keyword evidence="6" id="KW-0050">Antiport</keyword>
<evidence type="ECO:0000256" key="4">
    <source>
        <dbReference type="ARBA" id="ARBA00020268"/>
    </source>
</evidence>
<feature type="transmembrane region" description="Helical" evidence="13">
    <location>
        <begin position="392"/>
        <end position="412"/>
    </location>
</feature>
<evidence type="ECO:0000313" key="15">
    <source>
        <dbReference type="Proteomes" id="UP000723714"/>
    </source>
</evidence>
<feature type="transmembrane region" description="Helical" evidence="13">
    <location>
        <begin position="323"/>
        <end position="342"/>
    </location>
</feature>
<dbReference type="EMBL" id="JABACJ020000020">
    <property type="protein sequence ID" value="MBU3877607.1"/>
    <property type="molecule type" value="Genomic_DNA"/>
</dbReference>
<feature type="transmembrane region" description="Helical" evidence="13">
    <location>
        <begin position="64"/>
        <end position="86"/>
    </location>
</feature>
<feature type="transmembrane region" description="Helical" evidence="13">
    <location>
        <begin position="140"/>
        <end position="159"/>
    </location>
</feature>
<dbReference type="InterPro" id="IPR002528">
    <property type="entry name" value="MATE_fam"/>
</dbReference>
<feature type="transmembrane region" description="Helical" evidence="13">
    <location>
        <begin position="20"/>
        <end position="44"/>
    </location>
</feature>
<feature type="transmembrane region" description="Helical" evidence="13">
    <location>
        <begin position="362"/>
        <end position="380"/>
    </location>
</feature>
<keyword evidence="7" id="KW-1003">Cell membrane</keyword>
<comment type="caution">
    <text evidence="14">The sequence shown here is derived from an EMBL/GenBank/DDBJ whole genome shotgun (WGS) entry which is preliminary data.</text>
</comment>
<feature type="transmembrane region" description="Helical" evidence="13">
    <location>
        <begin position="98"/>
        <end position="120"/>
    </location>
</feature>
<organism evidence="14 15">
    <name type="scientific">Faecalicatena faecalis</name>
    <dbReference type="NCBI Taxonomy" id="2726362"/>
    <lineage>
        <taxon>Bacteria</taxon>
        <taxon>Bacillati</taxon>
        <taxon>Bacillota</taxon>
        <taxon>Clostridia</taxon>
        <taxon>Lachnospirales</taxon>
        <taxon>Lachnospiraceae</taxon>
        <taxon>Faecalicatena</taxon>
    </lineage>
</organism>
<dbReference type="NCBIfam" id="TIGR00797">
    <property type="entry name" value="matE"/>
    <property type="match status" value="1"/>
</dbReference>
<dbReference type="PIRSF" id="PIRSF006603">
    <property type="entry name" value="DinF"/>
    <property type="match status" value="1"/>
</dbReference>
<evidence type="ECO:0000256" key="9">
    <source>
        <dbReference type="ARBA" id="ARBA00022989"/>
    </source>
</evidence>
<evidence type="ECO:0000256" key="12">
    <source>
        <dbReference type="ARBA" id="ARBA00031636"/>
    </source>
</evidence>
<evidence type="ECO:0000256" key="5">
    <source>
        <dbReference type="ARBA" id="ARBA00022448"/>
    </source>
</evidence>
<sequence length="455" mass="49938">MENRNTLYHNLTKENVAEQLIAFAAPLFLSGLLQTVYTMVDTIIVGRYVGKEGLAAVSVGGEVLVFLTFVASGFSNAGQIIISQYIGAQEYEKVKRMVGTMFSFLLVISVGITVVCFFLHEKILVWLHMPEIAMEEGNFYILVCILGLVFIYGYNLVSAVLRGMGDSKHPLYFIAIASGINVILDFLFVVGLHMGTMGAALATVMGQAFSFLWALRYLYSKRNILGLDLEIKSLQSDREAFSLLMRLGIPMALQTAAITFSKLFITTWVNTYGVEAAAVAGIGNKLQTLTNVFAQALSTAAGLMIAQNIGAEKYNRVPKIIHTSFALDGVVTAFVFIITVLFPSQIFGIFTHDQQVLELCLTYTPVALLLYAGCILRPTMNALINGSGNTKLNLIIALLDGMIARIGLAYLLGKKLEFGVYGFWYGNALSGFVPFLIGMPYYLSGKWKNHIYVQS</sequence>
<evidence type="ECO:0000256" key="11">
    <source>
        <dbReference type="ARBA" id="ARBA00023136"/>
    </source>
</evidence>
<evidence type="ECO:0000256" key="10">
    <source>
        <dbReference type="ARBA" id="ARBA00023065"/>
    </source>
</evidence>
<accession>A0ABS6D7M3</accession>
<evidence type="ECO:0000256" key="13">
    <source>
        <dbReference type="SAM" id="Phobius"/>
    </source>
</evidence>
<dbReference type="InterPro" id="IPR050222">
    <property type="entry name" value="MATE_MdtK"/>
</dbReference>
<evidence type="ECO:0000256" key="7">
    <source>
        <dbReference type="ARBA" id="ARBA00022475"/>
    </source>
</evidence>
<comment type="function">
    <text evidence="1">Multidrug efflux pump.</text>
</comment>
<evidence type="ECO:0000313" key="14">
    <source>
        <dbReference type="EMBL" id="MBU3877607.1"/>
    </source>
</evidence>
<dbReference type="RefSeq" id="WP_216244231.1">
    <property type="nucleotide sequence ID" value="NZ_JABACJ020000020.1"/>
</dbReference>
<feature type="transmembrane region" description="Helical" evidence="13">
    <location>
        <begin position="198"/>
        <end position="219"/>
    </location>
</feature>
<feature type="transmembrane region" description="Helical" evidence="13">
    <location>
        <begin position="171"/>
        <end position="192"/>
    </location>
</feature>
<keyword evidence="9 13" id="KW-1133">Transmembrane helix</keyword>
<evidence type="ECO:0000256" key="2">
    <source>
        <dbReference type="ARBA" id="ARBA00004651"/>
    </source>
</evidence>
<dbReference type="InterPro" id="IPR048279">
    <property type="entry name" value="MdtK-like"/>
</dbReference>
<keyword evidence="8 13" id="KW-0812">Transmembrane</keyword>
<feature type="transmembrane region" description="Helical" evidence="13">
    <location>
        <begin position="424"/>
        <end position="443"/>
    </location>
</feature>
<keyword evidence="10" id="KW-0406">Ion transport</keyword>
<keyword evidence="15" id="KW-1185">Reference proteome</keyword>
<evidence type="ECO:0000256" key="3">
    <source>
        <dbReference type="ARBA" id="ARBA00010199"/>
    </source>
</evidence>
<dbReference type="Pfam" id="PF01554">
    <property type="entry name" value="MatE"/>
    <property type="match status" value="2"/>
</dbReference>
<dbReference type="PANTHER" id="PTHR43298:SF2">
    <property type="entry name" value="FMN_FAD EXPORTER YEEO-RELATED"/>
    <property type="match status" value="1"/>
</dbReference>
<keyword evidence="5" id="KW-0813">Transport</keyword>
<dbReference type="Proteomes" id="UP000723714">
    <property type="component" value="Unassembled WGS sequence"/>
</dbReference>
<dbReference type="CDD" id="cd13138">
    <property type="entry name" value="MATE_yoeA_like"/>
    <property type="match status" value="1"/>
</dbReference>
<gene>
    <name evidence="14" type="ORF">HGO97_017530</name>
</gene>